<comment type="caution">
    <text evidence="1">The sequence shown here is derived from an EMBL/GenBank/DDBJ whole genome shotgun (WGS) entry which is preliminary data.</text>
</comment>
<evidence type="ECO:0000313" key="1">
    <source>
        <dbReference type="EMBL" id="GHC44396.1"/>
    </source>
</evidence>
<reference evidence="1" key="1">
    <citation type="journal article" date="2014" name="Int. J. Syst. Evol. Microbiol.">
        <title>Complete genome sequence of Corynebacterium casei LMG S-19264T (=DSM 44701T), isolated from a smear-ripened cheese.</title>
        <authorList>
            <consortium name="US DOE Joint Genome Institute (JGI-PGF)"/>
            <person name="Walter F."/>
            <person name="Albersmeier A."/>
            <person name="Kalinowski J."/>
            <person name="Ruckert C."/>
        </authorList>
    </citation>
    <scope>NUCLEOTIDE SEQUENCE</scope>
    <source>
        <strain evidence="1">KCTC 12988</strain>
    </source>
</reference>
<dbReference type="AlphaFoldDB" id="A0A918WG52"/>
<dbReference type="Proteomes" id="UP000644507">
    <property type="component" value="Unassembled WGS sequence"/>
</dbReference>
<organism evidence="1 2">
    <name type="scientific">Roseibacillus persicicus</name>
    <dbReference type="NCBI Taxonomy" id="454148"/>
    <lineage>
        <taxon>Bacteria</taxon>
        <taxon>Pseudomonadati</taxon>
        <taxon>Verrucomicrobiota</taxon>
        <taxon>Verrucomicrobiia</taxon>
        <taxon>Verrucomicrobiales</taxon>
        <taxon>Verrucomicrobiaceae</taxon>
        <taxon>Roseibacillus</taxon>
    </lineage>
</organism>
<sequence>MTGSSHQIDHLTSHDVAAYVRSSGWKHIGNYGQEASAFEKNEHQLLIPLATDFADYGRRMAEVVSSLAKFEARSLDAVLRDLAYASADVFRIRLQNPLFEGGEVTLDQGILLFDNAQKLVHAAARSAINPKAYHLARAGTQAEDFLKRVKLGQTEIGSYILTIVFPITPDLLDDQDEEASLPFERKVTRGIVSGLNSLETALRSQVAKPSLEPFLKLVKKGVSANLCEAISNIGEKTEGTMIDTQLTWARNRRAPEMNTKARFQAGDFSYLRSAAENLKEQAWDEELVVTGPVTRIESDAALFGGDVFVNALIGESVRRVKLNLDQDQYQQANQAHLAGQAIEVRGKIEKQGRYLTMVSPAEFSVFEIKEEDQ</sequence>
<gene>
    <name evidence="1" type="ORF">GCM10007100_07100</name>
</gene>
<reference evidence="1" key="2">
    <citation type="submission" date="2020-09" db="EMBL/GenBank/DDBJ databases">
        <authorList>
            <person name="Sun Q."/>
            <person name="Kim S."/>
        </authorList>
    </citation>
    <scope>NUCLEOTIDE SEQUENCE</scope>
    <source>
        <strain evidence="1">KCTC 12988</strain>
    </source>
</reference>
<dbReference type="EMBL" id="BMXI01000002">
    <property type="protein sequence ID" value="GHC44396.1"/>
    <property type="molecule type" value="Genomic_DNA"/>
</dbReference>
<dbReference type="RefSeq" id="WP_189567409.1">
    <property type="nucleotide sequence ID" value="NZ_BMXI01000002.1"/>
</dbReference>
<evidence type="ECO:0000313" key="2">
    <source>
        <dbReference type="Proteomes" id="UP000644507"/>
    </source>
</evidence>
<accession>A0A918WG52</accession>
<keyword evidence="2" id="KW-1185">Reference proteome</keyword>
<protein>
    <submittedName>
        <fullName evidence="1">Uncharacterized protein</fullName>
    </submittedName>
</protein>
<name>A0A918WG52_9BACT</name>
<proteinExistence type="predicted"/>